<organism evidence="11 12">
    <name type="scientific">Lysinibacillus sphaericus OT4b.31</name>
    <dbReference type="NCBI Taxonomy" id="1285586"/>
    <lineage>
        <taxon>Bacteria</taxon>
        <taxon>Bacillati</taxon>
        <taxon>Bacillota</taxon>
        <taxon>Bacilli</taxon>
        <taxon>Bacillales</taxon>
        <taxon>Bacillaceae</taxon>
        <taxon>Lysinibacillus</taxon>
    </lineage>
</organism>
<name>R7ZEY4_LYSSH</name>
<dbReference type="GO" id="GO:0016887">
    <property type="term" value="F:ATP hydrolysis activity"/>
    <property type="evidence" value="ECO:0007669"/>
    <property type="project" value="InterPro"/>
</dbReference>
<dbReference type="Gene3D" id="3.40.50.300">
    <property type="entry name" value="P-loop containing nucleotide triphosphate hydrolases"/>
    <property type="match status" value="1"/>
</dbReference>
<dbReference type="PANTHER" id="PTHR43297">
    <property type="entry name" value="OLIGOPEPTIDE TRANSPORT ATP-BINDING PROTEIN APPD"/>
    <property type="match status" value="1"/>
</dbReference>
<evidence type="ECO:0000256" key="2">
    <source>
        <dbReference type="ARBA" id="ARBA00005417"/>
    </source>
</evidence>
<accession>R7ZEY4</accession>
<keyword evidence="4" id="KW-1003">Cell membrane</keyword>
<keyword evidence="9" id="KW-0472">Membrane</keyword>
<dbReference type="HOGENOM" id="CLU_000604_1_23_9"/>
<dbReference type="SUPFAM" id="SSF52540">
    <property type="entry name" value="P-loop containing nucleoside triphosphate hydrolases"/>
    <property type="match status" value="1"/>
</dbReference>
<dbReference type="InterPro" id="IPR003593">
    <property type="entry name" value="AAA+_ATPase"/>
</dbReference>
<dbReference type="SMART" id="SM00382">
    <property type="entry name" value="AAA"/>
    <property type="match status" value="1"/>
</dbReference>
<comment type="subcellular location">
    <subcellularLocation>
        <location evidence="1">Cell membrane</location>
        <topology evidence="1">Peripheral membrane protein</topology>
    </subcellularLocation>
</comment>
<dbReference type="RefSeq" id="WP_010859171.1">
    <property type="nucleotide sequence ID" value="NZ_KB933398.1"/>
</dbReference>
<dbReference type="eggNOG" id="COG0444">
    <property type="taxonomic scope" value="Bacteria"/>
</dbReference>
<evidence type="ECO:0000313" key="12">
    <source>
        <dbReference type="Proteomes" id="UP000013911"/>
    </source>
</evidence>
<dbReference type="Pfam" id="PF00005">
    <property type="entry name" value="ABC_tran"/>
    <property type="match status" value="1"/>
</dbReference>
<dbReference type="AlphaFoldDB" id="R7ZEY4"/>
<comment type="similarity">
    <text evidence="2">Belongs to the ABC transporter superfamily.</text>
</comment>
<dbReference type="PANTHER" id="PTHR43297:SF14">
    <property type="entry name" value="ATPASE AAA-TYPE CORE DOMAIN-CONTAINING PROTEIN"/>
    <property type="match status" value="1"/>
</dbReference>
<dbReference type="InterPro" id="IPR027417">
    <property type="entry name" value="P-loop_NTPase"/>
</dbReference>
<dbReference type="Proteomes" id="UP000013911">
    <property type="component" value="Unassembled WGS sequence"/>
</dbReference>
<dbReference type="PATRIC" id="fig|1285586.5.peg.2253"/>
<dbReference type="PROSITE" id="PS00211">
    <property type="entry name" value="ABC_TRANSPORTER_1"/>
    <property type="match status" value="1"/>
</dbReference>
<evidence type="ECO:0000256" key="5">
    <source>
        <dbReference type="ARBA" id="ARBA00022519"/>
    </source>
</evidence>
<feature type="domain" description="ABC transporter" evidence="10">
    <location>
        <begin position="11"/>
        <end position="256"/>
    </location>
</feature>
<evidence type="ECO:0000256" key="6">
    <source>
        <dbReference type="ARBA" id="ARBA00022741"/>
    </source>
</evidence>
<dbReference type="GO" id="GO:0005886">
    <property type="term" value="C:plasma membrane"/>
    <property type="evidence" value="ECO:0007669"/>
    <property type="project" value="UniProtKB-SubCell"/>
</dbReference>
<evidence type="ECO:0000256" key="3">
    <source>
        <dbReference type="ARBA" id="ARBA00022448"/>
    </source>
</evidence>
<evidence type="ECO:0000259" key="10">
    <source>
        <dbReference type="PROSITE" id="PS50893"/>
    </source>
</evidence>
<protein>
    <submittedName>
        <fullName evidence="11">Peptide ABC transporter ATP-binding protein</fullName>
    </submittedName>
</protein>
<keyword evidence="6" id="KW-0547">Nucleotide-binding</keyword>
<dbReference type="PROSITE" id="PS50893">
    <property type="entry name" value="ABC_TRANSPORTER_2"/>
    <property type="match status" value="1"/>
</dbReference>
<evidence type="ECO:0000256" key="7">
    <source>
        <dbReference type="ARBA" id="ARBA00022840"/>
    </source>
</evidence>
<dbReference type="InterPro" id="IPR017871">
    <property type="entry name" value="ABC_transporter-like_CS"/>
</dbReference>
<keyword evidence="3" id="KW-0813">Transport</keyword>
<dbReference type="InterPro" id="IPR050388">
    <property type="entry name" value="ABC_Ni/Peptide_Import"/>
</dbReference>
<dbReference type="CDD" id="cd03257">
    <property type="entry name" value="ABC_NikE_OppD_transporters"/>
    <property type="match status" value="1"/>
</dbReference>
<dbReference type="InterPro" id="IPR003439">
    <property type="entry name" value="ABC_transporter-like_ATP-bd"/>
</dbReference>
<keyword evidence="7 11" id="KW-0067">ATP-binding</keyword>
<proteinExistence type="inferred from homology"/>
<evidence type="ECO:0000256" key="8">
    <source>
        <dbReference type="ARBA" id="ARBA00022967"/>
    </source>
</evidence>
<reference evidence="11 12" key="1">
    <citation type="submission" date="2013-04" db="EMBL/GenBank/DDBJ databases">
        <title>Draft genome of the heavy metal tolerant bacterium Lysinibacillus sphaericus strain OT4b.31.</title>
        <authorList>
            <person name="Pena-Montenegro T.D."/>
            <person name="Dussan J."/>
        </authorList>
    </citation>
    <scope>NUCLEOTIDE SEQUENCE [LARGE SCALE GENOMIC DNA]</scope>
    <source>
        <strain evidence="11 12">OT4b.31</strain>
    </source>
</reference>
<evidence type="ECO:0000313" key="11">
    <source>
        <dbReference type="EMBL" id="EON72687.1"/>
    </source>
</evidence>
<sequence length="262" mass="29636">MKNETFCHPILTIKDLHVTIGEKKILKNINLSADKGRVLGIIGESGCGKSMLCQAIMRSLPICAQQQGQILYNNHDLTTLSDVNMRNYRGKHLSMIMQNPSISFDSNQTIDMHFRETLKAHFTMNKKEIKQTAIYYMNKVHLPNPEKLLTFYPFQLSGGMLQRVMIALALAMQANLLIADEPTTALDTINQKNILNLFNDIRTETNATIIIVTHDLGVIAELADDVAVMYKGEVVEQTNVFDCFDNPQHSYTKKLLHSRITI</sequence>
<dbReference type="EMBL" id="AQPX01000017">
    <property type="protein sequence ID" value="EON72687.1"/>
    <property type="molecule type" value="Genomic_DNA"/>
</dbReference>
<dbReference type="OrthoDB" id="9802264at2"/>
<keyword evidence="5" id="KW-0997">Cell inner membrane</keyword>
<evidence type="ECO:0000256" key="1">
    <source>
        <dbReference type="ARBA" id="ARBA00004202"/>
    </source>
</evidence>
<gene>
    <name evidence="11" type="ORF">H131_11118</name>
</gene>
<dbReference type="GO" id="GO:0005524">
    <property type="term" value="F:ATP binding"/>
    <property type="evidence" value="ECO:0007669"/>
    <property type="project" value="UniProtKB-KW"/>
</dbReference>
<comment type="caution">
    <text evidence="11">The sequence shown here is derived from an EMBL/GenBank/DDBJ whole genome shotgun (WGS) entry which is preliminary data.</text>
</comment>
<evidence type="ECO:0000256" key="9">
    <source>
        <dbReference type="ARBA" id="ARBA00023136"/>
    </source>
</evidence>
<evidence type="ECO:0000256" key="4">
    <source>
        <dbReference type="ARBA" id="ARBA00022475"/>
    </source>
</evidence>
<keyword evidence="8" id="KW-1278">Translocase</keyword>